<name>A0A8S3ZYE7_9EUPU</name>
<feature type="region of interest" description="Disordered" evidence="1">
    <location>
        <begin position="190"/>
        <end position="236"/>
    </location>
</feature>
<dbReference type="OrthoDB" id="6428710at2759"/>
<evidence type="ECO:0000256" key="1">
    <source>
        <dbReference type="SAM" id="MobiDB-lite"/>
    </source>
</evidence>
<organism evidence="2 3">
    <name type="scientific">Candidula unifasciata</name>
    <dbReference type="NCBI Taxonomy" id="100452"/>
    <lineage>
        <taxon>Eukaryota</taxon>
        <taxon>Metazoa</taxon>
        <taxon>Spiralia</taxon>
        <taxon>Lophotrochozoa</taxon>
        <taxon>Mollusca</taxon>
        <taxon>Gastropoda</taxon>
        <taxon>Heterobranchia</taxon>
        <taxon>Euthyneura</taxon>
        <taxon>Panpulmonata</taxon>
        <taxon>Eupulmonata</taxon>
        <taxon>Stylommatophora</taxon>
        <taxon>Helicina</taxon>
        <taxon>Helicoidea</taxon>
        <taxon>Geomitridae</taxon>
        <taxon>Candidula</taxon>
    </lineage>
</organism>
<feature type="compositionally biased region" description="Basic and acidic residues" evidence="1">
    <location>
        <begin position="99"/>
        <end position="110"/>
    </location>
</feature>
<dbReference type="AlphaFoldDB" id="A0A8S3ZYE7"/>
<feature type="region of interest" description="Disordered" evidence="1">
    <location>
        <begin position="668"/>
        <end position="691"/>
    </location>
</feature>
<dbReference type="Proteomes" id="UP000678393">
    <property type="component" value="Unassembled WGS sequence"/>
</dbReference>
<reference evidence="2" key="1">
    <citation type="submission" date="2021-04" db="EMBL/GenBank/DDBJ databases">
        <authorList>
            <consortium name="Molecular Ecology Group"/>
        </authorList>
    </citation>
    <scope>NUCLEOTIDE SEQUENCE</scope>
</reference>
<protein>
    <submittedName>
        <fullName evidence="2">Uncharacterized protein</fullName>
    </submittedName>
</protein>
<feature type="compositionally biased region" description="Basic and acidic residues" evidence="1">
    <location>
        <begin position="140"/>
        <end position="163"/>
    </location>
</feature>
<dbReference type="EMBL" id="CAJHNH020004580">
    <property type="protein sequence ID" value="CAG5131321.1"/>
    <property type="molecule type" value="Genomic_DNA"/>
</dbReference>
<proteinExistence type="predicted"/>
<gene>
    <name evidence="2" type="ORF">CUNI_LOCUS16879</name>
</gene>
<accession>A0A8S3ZYE7</accession>
<comment type="caution">
    <text evidence="2">The sequence shown here is derived from an EMBL/GenBank/DDBJ whole genome shotgun (WGS) entry which is preliminary data.</text>
</comment>
<evidence type="ECO:0000313" key="3">
    <source>
        <dbReference type="Proteomes" id="UP000678393"/>
    </source>
</evidence>
<keyword evidence="3" id="KW-1185">Reference proteome</keyword>
<feature type="compositionally biased region" description="Polar residues" evidence="1">
    <location>
        <begin position="212"/>
        <end position="223"/>
    </location>
</feature>
<feature type="region of interest" description="Disordered" evidence="1">
    <location>
        <begin position="137"/>
        <end position="167"/>
    </location>
</feature>
<sequence>MHRTISVKYRIVRRVDIDKAPLATFDTVDLGDEDVQAERHQLDSHPPDSTERTVKAEDSQRTCQISEYKHPELFIYDGGLKSEIIGASSSKKSLTQAGGEEREGGDERAKDRVGCVVDENVQGSFLAHGTVTEVSWAEAKQSDRGQPEELQKTEPVFSDREWSGENDAQGCRVIPSLAGHGTIGRVHVPVKKQDSDSSSSSPGSCNGAAFTFQPSNSSASQLDRTGPDGQVEDADAKKDAVDNLVPEYFDPSQILSPSKRKAYERRIERLKVTTSPIARPRSTTPINVVTLDEYAVISSPDTTPATAFIVQDKLKITLPTDEFTCKPKTPKLPSARKHNIDDTCFEFTEEFLFSRTKAALVVADDGQLPVSPRRVLIPPNLTPSTSPKLSASPKLTPDSFYEDLAPDAPYLKEIQEIEATRRFFGTTVDESEEDNWADFRDIYQTDETEDNDTSTSTVCDTNEAEAGGSALLAEDWPTPAVAGDGLFAETFPLESASLFAESVPFTASSGHLDVLKEFLVYQEEGDFDARAQTVSTHSDQPDVGYENTSKYSEFFHESIVDSDADFPQLGYSGLLNSTSTSVTPLEGAHLAIDSDIESEEIITIEINHSAESHEKHIGIEIRSTGNSTSVSPICSDWLTGHRSPSADNFRAVSQEAPGFQRDRGVLSLAHDDNDSPALNGRNYPTKPDDNCTLENREDVQCSDTSLLETEIRLLDLQKTEHHVSSPIFDPIPAPDLNTTHTDFLPYHLPLHQHSLQQQQLPPLLAEEVPASVPRPPSTNPFDIDYEPLGSNPFAVGLQNPCTNPFLVHPSISSDLINFSFTSDNSSA</sequence>
<evidence type="ECO:0000313" key="2">
    <source>
        <dbReference type="EMBL" id="CAG5131321.1"/>
    </source>
</evidence>
<feature type="region of interest" description="Disordered" evidence="1">
    <location>
        <begin position="88"/>
        <end position="110"/>
    </location>
</feature>